<dbReference type="SUPFAM" id="SSF52980">
    <property type="entry name" value="Restriction endonuclease-like"/>
    <property type="match status" value="1"/>
</dbReference>
<evidence type="ECO:0000313" key="3">
    <source>
        <dbReference type="Proteomes" id="UP000184550"/>
    </source>
</evidence>
<dbReference type="PANTHER" id="PTHR35400:SF3">
    <property type="entry name" value="SLL1072 PROTEIN"/>
    <property type="match status" value="1"/>
</dbReference>
<sequence>MLNLFILGTLSSDNMVSTLTTLPLENGDQLTRIEFERRYATMSDEKKAELIEGIVYMAAALRYKSHGEPHASIIGWLAFYKAATPGVGLADNTTVRLDQDNEPQPDALLRIEQGGQSIISEDDYVEGAPELLVEIAASSASIDAHQKLKVYRRNQVQEYLIWRVYEQQLDWFRLREGQYIKLLADSEGILKSEVFPGLWLDEQALLAGNLAQVLNILQQGIATTDHQDFIKN</sequence>
<dbReference type="CDD" id="cd06260">
    <property type="entry name" value="DUF820-like"/>
    <property type="match status" value="1"/>
</dbReference>
<feature type="domain" description="Putative restriction endonuclease" evidence="1">
    <location>
        <begin position="34"/>
        <end position="201"/>
    </location>
</feature>
<name>A0A7Z9BQC1_9CYAN</name>
<dbReference type="Proteomes" id="UP000184550">
    <property type="component" value="Unassembled WGS sequence"/>
</dbReference>
<dbReference type="PANTHER" id="PTHR35400">
    <property type="entry name" value="SLR1083 PROTEIN"/>
    <property type="match status" value="1"/>
</dbReference>
<dbReference type="OrthoDB" id="449656at2"/>
<proteinExistence type="predicted"/>
<keyword evidence="3" id="KW-1185">Reference proteome</keyword>
<dbReference type="InterPro" id="IPR008538">
    <property type="entry name" value="Uma2"/>
</dbReference>
<protein>
    <recommendedName>
        <fullName evidence="1">Putative restriction endonuclease domain-containing protein</fullName>
    </recommendedName>
</protein>
<evidence type="ECO:0000259" key="1">
    <source>
        <dbReference type="Pfam" id="PF05685"/>
    </source>
</evidence>
<dbReference type="InterPro" id="IPR012296">
    <property type="entry name" value="Nuclease_put_TT1808"/>
</dbReference>
<dbReference type="Gene3D" id="3.90.1570.10">
    <property type="entry name" value="tt1808, chain A"/>
    <property type="match status" value="1"/>
</dbReference>
<reference evidence="2" key="1">
    <citation type="submission" date="2019-10" db="EMBL/GenBank/DDBJ databases">
        <authorList>
            <consortium name="Genoscope - CEA"/>
            <person name="William W."/>
        </authorList>
    </citation>
    <scope>NUCLEOTIDE SEQUENCE [LARGE SCALE GENOMIC DNA]</scope>
    <source>
        <strain evidence="2">BBR_PRJEB10992</strain>
    </source>
</reference>
<dbReference type="AlphaFoldDB" id="A0A7Z9BQC1"/>
<organism evidence="2 3">
    <name type="scientific">Planktothrix serta PCC 8927</name>
    <dbReference type="NCBI Taxonomy" id="671068"/>
    <lineage>
        <taxon>Bacteria</taxon>
        <taxon>Bacillati</taxon>
        <taxon>Cyanobacteriota</taxon>
        <taxon>Cyanophyceae</taxon>
        <taxon>Oscillatoriophycideae</taxon>
        <taxon>Oscillatoriales</taxon>
        <taxon>Microcoleaceae</taxon>
        <taxon>Planktothrix</taxon>
    </lineage>
</organism>
<evidence type="ECO:0000313" key="2">
    <source>
        <dbReference type="EMBL" id="VXD20324.1"/>
    </source>
</evidence>
<accession>A0A7Z9BQC1</accession>
<dbReference type="EMBL" id="CZCU02000145">
    <property type="protein sequence ID" value="VXD20324.1"/>
    <property type="molecule type" value="Genomic_DNA"/>
</dbReference>
<dbReference type="Pfam" id="PF05685">
    <property type="entry name" value="Uma2"/>
    <property type="match status" value="1"/>
</dbReference>
<dbReference type="InterPro" id="IPR011335">
    <property type="entry name" value="Restrct_endonuc-II-like"/>
</dbReference>
<gene>
    <name evidence="2" type="ORF">PL8927_690074</name>
</gene>
<comment type="caution">
    <text evidence="2">The sequence shown here is derived from an EMBL/GenBank/DDBJ whole genome shotgun (WGS) entry which is preliminary data.</text>
</comment>